<evidence type="ECO:0000256" key="3">
    <source>
        <dbReference type="ARBA" id="ARBA00022801"/>
    </source>
</evidence>
<name>A0A6N9I0V0_9LACO</name>
<comment type="caution">
    <text evidence="6">The sequence shown here is derived from an EMBL/GenBank/DDBJ whole genome shotgun (WGS) entry which is preliminary data.</text>
</comment>
<evidence type="ECO:0000313" key="6">
    <source>
        <dbReference type="EMBL" id="MYV16384.1"/>
    </source>
</evidence>
<accession>A0A6N9I0V0</accession>
<comment type="similarity">
    <text evidence="1">Belongs to the peptidase C40 family.</text>
</comment>
<dbReference type="PROSITE" id="PS51935">
    <property type="entry name" value="NLPC_P60"/>
    <property type="match status" value="1"/>
</dbReference>
<sequence>MVTNDFRQANGYWYYFTNNGSIANGLTWIPQRHTWNFYDSSDHQLVTNDFRQANGYWYYFTNNGSIASGLVHTSRGWQYYDSGNYQIHKNEIINVNGQNRYFNHSGNEVVNATFSFNGQDYYADGNGFVSNRADNTVKKIVNVLYSEIGKPYVWGATGPYAFDCSGLVQYAYAQAGVSLPRVTYQQENAGFAVSLSNLKSGDLLFWGARGNSYHVAVYIGNWQMIEAPYPGASVHVASLNGWTPNFAVRVL</sequence>
<dbReference type="Gene3D" id="2.10.270.10">
    <property type="entry name" value="Cholin Binding"/>
    <property type="match status" value="1"/>
</dbReference>
<keyword evidence="2" id="KW-0645">Protease</keyword>
<dbReference type="SUPFAM" id="SSF69360">
    <property type="entry name" value="Cell wall binding repeat"/>
    <property type="match status" value="1"/>
</dbReference>
<protein>
    <recommendedName>
        <fullName evidence="5">NlpC/P60 domain-containing protein</fullName>
    </recommendedName>
</protein>
<dbReference type="GO" id="GO:0006508">
    <property type="term" value="P:proteolysis"/>
    <property type="evidence" value="ECO:0007669"/>
    <property type="project" value="UniProtKB-KW"/>
</dbReference>
<proteinExistence type="inferred from homology"/>
<dbReference type="InterPro" id="IPR038765">
    <property type="entry name" value="Papain-like_cys_pep_sf"/>
</dbReference>
<evidence type="ECO:0000256" key="1">
    <source>
        <dbReference type="ARBA" id="ARBA00007074"/>
    </source>
</evidence>
<dbReference type="InterPro" id="IPR051794">
    <property type="entry name" value="PG_Endopeptidase_C40"/>
</dbReference>
<dbReference type="PANTHER" id="PTHR47359:SF3">
    <property type="entry name" value="NLP_P60 DOMAIN-CONTAINING PROTEIN-RELATED"/>
    <property type="match status" value="1"/>
</dbReference>
<keyword evidence="4" id="KW-0788">Thiol protease</keyword>
<dbReference type="PANTHER" id="PTHR47359">
    <property type="entry name" value="PEPTIDOGLYCAN DL-ENDOPEPTIDASE CWLO"/>
    <property type="match status" value="1"/>
</dbReference>
<evidence type="ECO:0000313" key="7">
    <source>
        <dbReference type="Proteomes" id="UP000449209"/>
    </source>
</evidence>
<feature type="domain" description="NlpC/P60" evidence="5">
    <location>
        <begin position="134"/>
        <end position="251"/>
    </location>
</feature>
<dbReference type="Pfam" id="PF00877">
    <property type="entry name" value="NLPC_P60"/>
    <property type="match status" value="1"/>
</dbReference>
<dbReference type="SUPFAM" id="SSF54001">
    <property type="entry name" value="Cysteine proteinases"/>
    <property type="match status" value="1"/>
</dbReference>
<dbReference type="AlphaFoldDB" id="A0A6N9I0V0"/>
<evidence type="ECO:0000256" key="4">
    <source>
        <dbReference type="ARBA" id="ARBA00022807"/>
    </source>
</evidence>
<dbReference type="OrthoDB" id="1654978at2"/>
<dbReference type="Gene3D" id="3.90.1720.10">
    <property type="entry name" value="endopeptidase domain like (from Nostoc punctiforme)"/>
    <property type="match status" value="1"/>
</dbReference>
<evidence type="ECO:0000256" key="2">
    <source>
        <dbReference type="ARBA" id="ARBA00022670"/>
    </source>
</evidence>
<dbReference type="Proteomes" id="UP000449209">
    <property type="component" value="Unassembled WGS sequence"/>
</dbReference>
<dbReference type="EMBL" id="WEZQ01000002">
    <property type="protein sequence ID" value="MYV16384.1"/>
    <property type="molecule type" value="Genomic_DNA"/>
</dbReference>
<evidence type="ECO:0000259" key="5">
    <source>
        <dbReference type="PROSITE" id="PS51935"/>
    </source>
</evidence>
<keyword evidence="3" id="KW-0378">Hydrolase</keyword>
<gene>
    <name evidence="6" type="ORF">GB993_02455</name>
</gene>
<dbReference type="GO" id="GO:0008234">
    <property type="term" value="F:cysteine-type peptidase activity"/>
    <property type="evidence" value="ECO:0007669"/>
    <property type="project" value="UniProtKB-KW"/>
</dbReference>
<organism evidence="6 7">
    <name type="scientific">Furfurilactobacillus milii</name>
    <dbReference type="NCBI Taxonomy" id="2888272"/>
    <lineage>
        <taxon>Bacteria</taxon>
        <taxon>Bacillati</taxon>
        <taxon>Bacillota</taxon>
        <taxon>Bacilli</taxon>
        <taxon>Lactobacillales</taxon>
        <taxon>Lactobacillaceae</taxon>
        <taxon>Furfurilactobacillus</taxon>
    </lineage>
</organism>
<reference evidence="6 7" key="1">
    <citation type="journal article" date="2019" name="Appl. Environ. Microbiol.">
        <title>Genetic determinants of hydroxycinnamic acid metabolism in heterofermentative lactobacilli.</title>
        <authorList>
            <person name="Gaur G."/>
            <person name="Oh J.H."/>
            <person name="Filannino P."/>
            <person name="Gobbetti M."/>
            <person name="van Pijkeren J.P."/>
            <person name="Ganzle M.G."/>
        </authorList>
    </citation>
    <scope>NUCLEOTIDE SEQUENCE [LARGE SCALE GENOMIC DNA]</scope>
    <source>
        <strain evidence="6 7">C5</strain>
    </source>
</reference>
<dbReference type="InterPro" id="IPR000064">
    <property type="entry name" value="NLP_P60_dom"/>
</dbReference>